<evidence type="ECO:0000259" key="12">
    <source>
        <dbReference type="Pfam" id="PF12166"/>
    </source>
</evidence>
<dbReference type="Pfam" id="PF24871">
    <property type="entry name" value="Piezo_TM1-24"/>
    <property type="match status" value="2"/>
</dbReference>
<proteinExistence type="inferred from homology"/>
<dbReference type="GO" id="GO:0005886">
    <property type="term" value="C:plasma membrane"/>
    <property type="evidence" value="ECO:0007669"/>
    <property type="project" value="UniProtKB-SubCell"/>
</dbReference>
<evidence type="ECO:0000256" key="1">
    <source>
        <dbReference type="ARBA" id="ARBA00004651"/>
    </source>
</evidence>
<feature type="compositionally biased region" description="Low complexity" evidence="10">
    <location>
        <begin position="2100"/>
        <end position="2125"/>
    </location>
</feature>
<organism evidence="17 18">
    <name type="scientific">Lonchura striata</name>
    <name type="common">white-rumped munia</name>
    <dbReference type="NCBI Taxonomy" id="40157"/>
    <lineage>
        <taxon>Eukaryota</taxon>
        <taxon>Metazoa</taxon>
        <taxon>Chordata</taxon>
        <taxon>Craniata</taxon>
        <taxon>Vertebrata</taxon>
        <taxon>Euteleostomi</taxon>
        <taxon>Archelosauria</taxon>
        <taxon>Archosauria</taxon>
        <taxon>Dinosauria</taxon>
        <taxon>Saurischia</taxon>
        <taxon>Theropoda</taxon>
        <taxon>Coelurosauria</taxon>
        <taxon>Aves</taxon>
        <taxon>Neognathae</taxon>
        <taxon>Neoaves</taxon>
        <taxon>Telluraves</taxon>
        <taxon>Australaves</taxon>
        <taxon>Passeriformes</taxon>
        <taxon>Passeroidea</taxon>
        <taxon>Estrildidae</taxon>
        <taxon>Estrildinae</taxon>
        <taxon>Lonchura</taxon>
    </lineage>
</organism>
<feature type="region of interest" description="Disordered" evidence="10">
    <location>
        <begin position="1772"/>
        <end position="1831"/>
    </location>
</feature>
<evidence type="ECO:0000259" key="14">
    <source>
        <dbReference type="Pfam" id="PF23188"/>
    </source>
</evidence>
<dbReference type="Pfam" id="PF23188">
    <property type="entry name" value="THU_Piezo1"/>
    <property type="match status" value="1"/>
</dbReference>
<feature type="transmembrane region" description="Helical" evidence="11">
    <location>
        <begin position="240"/>
        <end position="259"/>
    </location>
</feature>
<accession>A0A218URM6</accession>
<feature type="transmembrane region" description="Helical" evidence="11">
    <location>
        <begin position="725"/>
        <end position="744"/>
    </location>
</feature>
<feature type="compositionally biased region" description="Acidic residues" evidence="10">
    <location>
        <begin position="486"/>
        <end position="497"/>
    </location>
</feature>
<dbReference type="InterPro" id="IPR056768">
    <property type="entry name" value="THU_Piezo"/>
</dbReference>
<feature type="region of interest" description="Disordered" evidence="10">
    <location>
        <begin position="1668"/>
        <end position="1691"/>
    </location>
</feature>
<feature type="compositionally biased region" description="Polar residues" evidence="10">
    <location>
        <begin position="1674"/>
        <end position="1683"/>
    </location>
</feature>
<dbReference type="InterPro" id="IPR056769">
    <property type="entry name" value="Piezo_TM1-24"/>
</dbReference>
<feature type="transmembrane region" description="Helical" evidence="11">
    <location>
        <begin position="2327"/>
        <end position="2343"/>
    </location>
</feature>
<evidence type="ECO:0000256" key="6">
    <source>
        <dbReference type="ARBA" id="ARBA00022989"/>
    </source>
</evidence>
<keyword evidence="8 11" id="KW-0472">Membrane</keyword>
<evidence type="ECO:0000256" key="8">
    <source>
        <dbReference type="ARBA" id="ARBA00023136"/>
    </source>
</evidence>
<feature type="transmembrane region" description="Helical" evidence="11">
    <location>
        <begin position="1187"/>
        <end position="1208"/>
    </location>
</feature>
<feature type="transmembrane region" description="Helical" evidence="11">
    <location>
        <begin position="1087"/>
        <end position="1105"/>
    </location>
</feature>
<evidence type="ECO:0000256" key="11">
    <source>
        <dbReference type="SAM" id="Phobius"/>
    </source>
</evidence>
<dbReference type="PANTHER" id="PTHR47049">
    <property type="entry name" value="PIEZO-TYPE MECHANOSENSITIVE ION CHANNEL HOMOLOG"/>
    <property type="match status" value="1"/>
</dbReference>
<evidence type="ECO:0000259" key="15">
    <source>
        <dbReference type="Pfam" id="PF24871"/>
    </source>
</evidence>
<feature type="transmembrane region" description="Helical" evidence="11">
    <location>
        <begin position="929"/>
        <end position="946"/>
    </location>
</feature>
<feature type="transmembrane region" description="Helical" evidence="11">
    <location>
        <begin position="560"/>
        <end position="581"/>
    </location>
</feature>
<feature type="transmembrane region" description="Helical" evidence="11">
    <location>
        <begin position="2363"/>
        <end position="2382"/>
    </location>
</feature>
<feature type="region of interest" description="Disordered" evidence="10">
    <location>
        <begin position="2042"/>
        <end position="2067"/>
    </location>
</feature>
<dbReference type="InterPro" id="IPR027272">
    <property type="entry name" value="Piezo"/>
</dbReference>
<keyword evidence="18" id="KW-1185">Reference proteome</keyword>
<feature type="region of interest" description="Disordered" evidence="10">
    <location>
        <begin position="2092"/>
        <end position="2136"/>
    </location>
</feature>
<feature type="region of interest" description="Disordered" evidence="10">
    <location>
        <begin position="1716"/>
        <end position="1759"/>
    </location>
</feature>
<dbReference type="InterPro" id="IPR031805">
    <property type="entry name" value="Piezo_TM25-28"/>
</dbReference>
<protein>
    <submittedName>
        <fullName evidence="17">Piezo-type mechanosensitive ion channel component 2</fullName>
    </submittedName>
</protein>
<gene>
    <name evidence="17" type="primary">PIEZO2</name>
    <name evidence="17" type="ORF">RLOC_00005355</name>
</gene>
<feature type="domain" description="Piezo TM1-24" evidence="15">
    <location>
        <begin position="26"/>
        <end position="382"/>
    </location>
</feature>
<dbReference type="InterPro" id="IPR056770">
    <property type="entry name" value="Piezo_THU9_anchor"/>
</dbReference>
<feature type="transmembrane region" description="Helical" evidence="11">
    <location>
        <begin position="1318"/>
        <end position="1337"/>
    </location>
</feature>
<sequence length="2744" mass="316507">MASEVVCGLTFRLLLPVCLTAACAFRYNGLSFVYLIYLLLIPLFSEPTKATMQGHTGRLLKSLCFTSLSFLLLHIIFQITINSLEAAKTIEPGFNCSTWEKTLRQIGFESVKGADAGNVIRLFVPDIGMFIASLTIWLVCRNVFQKPVSEDAAQCNTQFENEEMAVREKLEPDDALMYEEDLDDDDCGEAEFEETMKLKLLRRIAFLASKLREFIGNMIITTGKVVVTILLGSAGMMVPSLTSAVYFFVFLGLCTWWSCCQAFDPLIFSCLCVLMAIFSAGHLIGLYLYQLQFFQEVVPPKDFYARLFGVTSLTQTNCSSTWMIIKNQELHWYHHANPILLLVMYYTLATLIRLWLQEPIERQTPDEEKSVSREDDKEIPCSPIPMTAERRRSLWYASHYTTDERKVRLEGEGLQLLSMTQDEYKPSDMRCLSPVSRQVLLVTVNGNPADYHTIHPALPLENGPAKADVYSTPQYKWEPSDGLSEKEEEEEEEEEVTQEEKENVKLHALVSVFQFIMKQSYICALIAMMAWSITYHSWLTFVLLIWSCTLWMIRDRRKYAMISSPFMVFYGNLLLILQYIWSIELKNDELPQVSGFLKRKEPGELASKVICWFCFDFCLQILFTITFWLLLRQHLTEQKALRLKEATLSEVKVGSEENEEKEEDSQEGEVSEEQEEEKEEEEEGEEEDEQDIMKVLGKLVMAMLIKYWIYVCGGMFFFVSFEGTIVMYKIIYMVLFLFCVALYQVHYEWWRKILKYFWMSVVVYTMLVLIFIYTYQFESFPGLWKNMTGLDERKLVHQDGSLPDITMMNLTASREEDKMLEEAGEKRMEDPEGEGGKGRVKKGKEEEKEDEDKEEEEDDDDNEDNESEEEETTDLRNKWHLVIDRLTVLFLKFLEYFHKMQVFVWWLLELHIIKIVSSYIIWVTVKEVSLLNFVFLIAWALALPYAQFRPLASSICTVWTCVIIVCKMLYQLTSIDPKDFSRNCTLPGENETKVNLEELKTSVLYSGPVDPSEWVGLRKSSPLLVYLRNNLLMLAILAFEVTIYRHQEYYRCRNNLTAPVTKTIFHDITRAHLDDGLVNCVKYFINYFFYKFGLETCFLLSVNVIGQRMDFYAMIHAFWLIAVLYRRRRKAIAEIWPKYCCFLTCIITFQYFLCIGIPPAPCKDYPWRSGNANFNSNIIKWLYFPDFIVRPNPVFLVYDFMLLLCASLQRQTFEDENKAAVRIMAGDNVEICMNLDAASFSQHNPVPDFIHCRSYLDMYKVIIFSYLFWFVLTIIFITGTTRISIFCMGYLVACFYFLLFGGDLLLKPIRSILRYWDWLIAYNVFVITMKNILSIGACGYIESLIEKSCWVIQAFSLACTVKGYHIPTSNPDCKLPSGEAGIIWDSICFAFLLLQRRVFMSYYFLHVVADIKASQILASRMDRIKARQQKYKKGKERMLSMNQESSEGPEIRKVSEEDDEVVRSGNYYLFETDSEEEEEEEKKEEEEPRKKSAFQRAIGKFASAILALPKSIIKLPKTILQYLIKAAKFVYQAWITDPKTALRQRRKEKKSFGKEKRRRKESGDGGGNDADCEDSEEEPVKKKSDGPDNIIKRIFNILKFTWVLFLATLDSFTAWLNSISREHIDISTVLRIERCMLTREIKKGNVPTRESIHLYYQNHMMKLSEESGLDSIDKNPSQASGLQASERMDSLDSAASHDSISSCYTEATMLFSRQSTLDDLDGPDSVPKTSERARPRLRKMQSMDMSSSSADSGSIVSSEPTQVTMLYSRQGTTETIEEVEGEHEEEGAHSASRLEEEEVEDYSLDSEGAAYTPDTDAPLYSTVDSNAEAPPSYSKAVSFEHLPFGSPDDSAGKSLMMVSPDDSRTDKLDRILPPLTHELTASELLLNKMFHDDELEESEKFYVGQPRVLLLIYALYNTLVARSEMVCYFVIILNHMISASMITLVLPILIFLWAMLSVPRPSKRFWMTAIVYTEVAIVIKYFFQFGFFPWNKHVDYTKDKPYHPPNIIGIEKKEGYVHYDLVQLLALFFHRSILKCHGLWDEDEKGDSSSNKEDTDDELSLTGGRRDSSASLKSVNLAASVESIHVHFPEQQTAIRRKSSSSISQLSHRSSFSSHRSKRGSTSTRNSSQKGSSVLSIKQKSRKELLMEKFREQIIKAKAFTIKKTLQVYMPIRQFFYNLIHPDYSAVTDVYVLMFLADTVDFIIIVFGFWAFGKHSAAADITSSLSEDQVPEAFLVMVLIQFGTMVVDRALYLKKTVMGKVIFQVILVFGIHFWMFFILPGVTERKFSQNTVAQLWYFVKCVYFGLSAYQIRCGYPTRVLGNFLTKSYNYVNLFLFQGFRLVPFLTELRAVMDWVWTDTTLSLSSWICVEDIYAHIFILKCWRESEKRYPQPRGQKKKKVVKYGMGGMIIVLLICIVWFPLLFMSLIKSVAGITNKPLDVSITITLGGYQPIFTMSAQQNQLKSLDPNEFNEFLRSYRGNTAALQFLEGYAREDITRADLEGNSNSLWTISPPSRQKMIQGLQDFEADFTLVISWTIQRNLSLGAKAEIASDKLTFPLKNHTRRDIATMMAENQPEKVTLEEVYPYYIKAPSDSLAKPIKQLLRDCKWENITVSLVKNASEEWWVLNQLGKRQKTPQESLELFIFSDKVSPPSLGFLAGYGIMGLYASVVLVIGKFVREFFSGISHSIMFEELPNVDRILKLCTDIFLVRETGELELEEDLYAKLIFLYRSPETMIKWTREKTN</sequence>
<evidence type="ECO:0000256" key="5">
    <source>
        <dbReference type="ARBA" id="ARBA00022692"/>
    </source>
</evidence>
<feature type="domain" description="Piezo THU9 and anchor" evidence="16">
    <location>
        <begin position="2188"/>
        <end position="2425"/>
    </location>
</feature>
<feature type="transmembrane region" description="Helical" evidence="11">
    <location>
        <begin position="952"/>
        <end position="970"/>
    </location>
</feature>
<feature type="transmembrane region" description="Helical" evidence="11">
    <location>
        <begin position="2190"/>
        <end position="2213"/>
    </location>
</feature>
<feature type="transmembrane region" description="Helical" evidence="11">
    <location>
        <begin position="1258"/>
        <end position="1277"/>
    </location>
</feature>
<name>A0A218URM6_9PASE</name>
<feature type="transmembrane region" description="Helical" evidence="11">
    <location>
        <begin position="30"/>
        <end position="47"/>
    </location>
</feature>
<feature type="domain" description="Piezo TM25-28" evidence="13">
    <location>
        <begin position="1237"/>
        <end position="1420"/>
    </location>
</feature>
<dbReference type="Pfam" id="PF12166">
    <property type="entry name" value="Piezo_cap"/>
    <property type="match status" value="1"/>
</dbReference>
<feature type="transmembrane region" description="Helical" evidence="11">
    <location>
        <begin position="214"/>
        <end position="234"/>
    </location>
</feature>
<keyword evidence="9" id="KW-0407">Ion channel</keyword>
<feature type="transmembrane region" description="Helical" evidence="11">
    <location>
        <begin position="756"/>
        <end position="775"/>
    </location>
</feature>
<feature type="transmembrane region" description="Helical" evidence="11">
    <location>
        <begin position="1926"/>
        <end position="1953"/>
    </location>
</feature>
<feature type="region of interest" description="Disordered" evidence="10">
    <location>
        <begin position="476"/>
        <end position="500"/>
    </location>
</feature>
<feature type="compositionally biased region" description="Low complexity" evidence="10">
    <location>
        <begin position="1742"/>
        <end position="1758"/>
    </location>
</feature>
<feature type="transmembrane region" description="Helical" evidence="11">
    <location>
        <begin position="2403"/>
        <end position="2427"/>
    </location>
</feature>
<feature type="compositionally biased region" description="Acidic residues" evidence="10">
    <location>
        <begin position="1775"/>
        <end position="1785"/>
    </location>
</feature>
<feature type="compositionally biased region" description="Acidic residues" evidence="10">
    <location>
        <begin position="656"/>
        <end position="689"/>
    </location>
</feature>
<evidence type="ECO:0000256" key="4">
    <source>
        <dbReference type="ARBA" id="ARBA00022475"/>
    </source>
</evidence>
<dbReference type="STRING" id="299123.ENSLSDP00000019449"/>
<feature type="transmembrane region" description="Helical" evidence="11">
    <location>
        <begin position="1139"/>
        <end position="1160"/>
    </location>
</feature>
<feature type="region of interest" description="Disordered" evidence="10">
    <location>
        <begin position="653"/>
        <end position="689"/>
    </location>
</feature>
<evidence type="ECO:0000313" key="17">
    <source>
        <dbReference type="EMBL" id="OWK56414.1"/>
    </source>
</evidence>
<keyword evidence="6 11" id="KW-1133">Transmembrane helix</keyword>
<dbReference type="EMBL" id="MUZQ01000158">
    <property type="protein sequence ID" value="OWK56414.1"/>
    <property type="molecule type" value="Genomic_DNA"/>
</dbReference>
<feature type="compositionally biased region" description="Acidic residues" evidence="10">
    <location>
        <begin position="1472"/>
        <end position="1484"/>
    </location>
</feature>
<dbReference type="GO" id="GO:0008381">
    <property type="term" value="F:mechanosensitive monoatomic ion channel activity"/>
    <property type="evidence" value="ECO:0007669"/>
    <property type="project" value="InterPro"/>
</dbReference>
<feature type="transmembrane region" description="Helical" evidence="11">
    <location>
        <begin position="535"/>
        <end position="553"/>
    </location>
</feature>
<feature type="region of interest" description="Disordered" evidence="10">
    <location>
        <begin position="1432"/>
        <end position="1459"/>
    </location>
</feature>
<feature type="domain" description="Piezo transmembrane helical unit" evidence="14">
    <location>
        <begin position="1921"/>
        <end position="2041"/>
    </location>
</feature>
<evidence type="ECO:0000256" key="10">
    <source>
        <dbReference type="SAM" id="MobiDB-lite"/>
    </source>
</evidence>
<feature type="transmembrane region" description="Helical" evidence="11">
    <location>
        <begin position="1111"/>
        <end position="1127"/>
    </location>
</feature>
<feature type="transmembrane region" description="Helical" evidence="11">
    <location>
        <begin position="266"/>
        <end position="289"/>
    </location>
</feature>
<feature type="transmembrane region" description="Helical" evidence="11">
    <location>
        <begin position="2295"/>
        <end position="2315"/>
    </location>
</feature>
<evidence type="ECO:0000313" key="18">
    <source>
        <dbReference type="Proteomes" id="UP000197619"/>
    </source>
</evidence>
<feature type="compositionally biased region" description="Polar residues" evidence="10">
    <location>
        <begin position="2126"/>
        <end position="2136"/>
    </location>
</feature>
<feature type="compositionally biased region" description="Acidic residues" evidence="10">
    <location>
        <begin position="847"/>
        <end position="872"/>
    </location>
</feature>
<dbReference type="PANTHER" id="PTHR47049:SF6">
    <property type="entry name" value="PIEZO-TYPE MECHANOSENSITIVE ION CHANNEL COMPONENT"/>
    <property type="match status" value="1"/>
</dbReference>
<comment type="similarity">
    <text evidence="2">Belongs to the PIEZO (TC 1.A.75) family.</text>
</comment>
<keyword evidence="4" id="KW-1003">Cell membrane</keyword>
<dbReference type="Pfam" id="PF15917">
    <property type="entry name" value="Piezo_TM25-28"/>
    <property type="match status" value="1"/>
</dbReference>
<feature type="transmembrane region" description="Helical" evidence="11">
    <location>
        <begin position="2233"/>
        <end position="2252"/>
    </location>
</feature>
<feature type="transmembrane region" description="Helical" evidence="11">
    <location>
        <begin position="2654"/>
        <end position="2677"/>
    </location>
</feature>
<feature type="transmembrane region" description="Helical" evidence="11">
    <location>
        <begin position="2261"/>
        <end position="2283"/>
    </location>
</feature>
<feature type="region of interest" description="Disordered" evidence="10">
    <location>
        <begin position="1472"/>
        <end position="1493"/>
    </location>
</feature>
<comment type="subcellular location">
    <subcellularLocation>
        <location evidence="1">Cell membrane</location>
        <topology evidence="1">Multi-pass membrane protein</topology>
    </subcellularLocation>
</comment>
<feature type="domain" description="Piezo TM1-24" evidence="15">
    <location>
        <begin position="473"/>
        <end position="795"/>
    </location>
</feature>
<feature type="transmembrane region" description="Helical" evidence="11">
    <location>
        <begin position="1283"/>
        <end position="1306"/>
    </location>
</feature>
<feature type="transmembrane region" description="Helical" evidence="11">
    <location>
        <begin position="59"/>
        <end position="81"/>
    </location>
</feature>
<reference evidence="17 18" key="1">
    <citation type="submission" date="2017-05" db="EMBL/GenBank/DDBJ databases">
        <title>Genome of assembly of the Bengalese finch, Lonchura striata domestica.</title>
        <authorList>
            <person name="Colquitt B.M."/>
            <person name="Brainard M.S."/>
        </authorList>
    </citation>
    <scope>NUCLEOTIDE SEQUENCE [LARGE SCALE GENOMIC DNA]</scope>
    <source>
        <strain evidence="17">White83orange57</strain>
    </source>
</reference>
<evidence type="ECO:0000256" key="9">
    <source>
        <dbReference type="ARBA" id="ARBA00023303"/>
    </source>
</evidence>
<dbReference type="Pfam" id="PF24874">
    <property type="entry name" value="Piezo_THU9_anchor"/>
    <property type="match status" value="1"/>
</dbReference>
<evidence type="ECO:0000256" key="3">
    <source>
        <dbReference type="ARBA" id="ARBA00022448"/>
    </source>
</evidence>
<feature type="transmembrane region" description="Helical" evidence="11">
    <location>
        <begin position="903"/>
        <end position="922"/>
    </location>
</feature>
<feature type="compositionally biased region" description="Acidic residues" evidence="10">
    <location>
        <begin position="1795"/>
        <end position="1804"/>
    </location>
</feature>
<comment type="caution">
    <text evidence="17">The sequence shown here is derived from an EMBL/GenBank/DDBJ whole genome shotgun (WGS) entry which is preliminary data.</text>
</comment>
<dbReference type="InterPro" id="IPR031334">
    <property type="entry name" value="Piezo_cap_dom"/>
</dbReference>
<feature type="compositionally biased region" description="Basic and acidic residues" evidence="10">
    <location>
        <begin position="820"/>
        <end position="837"/>
    </location>
</feature>
<evidence type="ECO:0000259" key="13">
    <source>
        <dbReference type="Pfam" id="PF15917"/>
    </source>
</evidence>
<evidence type="ECO:0000256" key="2">
    <source>
        <dbReference type="ARBA" id="ARBA00007821"/>
    </source>
</evidence>
<keyword evidence="7" id="KW-0406">Ion transport</keyword>
<feature type="transmembrane region" description="Helical" evidence="11">
    <location>
        <begin position="119"/>
        <end position="140"/>
    </location>
</feature>
<feature type="compositionally biased region" description="Basic residues" evidence="10">
    <location>
        <begin position="1545"/>
        <end position="1560"/>
    </location>
</feature>
<evidence type="ECO:0000259" key="16">
    <source>
        <dbReference type="Pfam" id="PF24874"/>
    </source>
</evidence>
<feature type="transmembrane region" description="Helical" evidence="11">
    <location>
        <begin position="605"/>
        <end position="631"/>
    </location>
</feature>
<feature type="domain" description="Piezo non-specific cation channel cap" evidence="12">
    <location>
        <begin position="2463"/>
        <end position="2741"/>
    </location>
</feature>
<dbReference type="Proteomes" id="UP000197619">
    <property type="component" value="Unassembled WGS sequence"/>
</dbReference>
<feature type="transmembrane region" description="Helical" evidence="11">
    <location>
        <begin position="1965"/>
        <end position="1983"/>
    </location>
</feature>
<feature type="region of interest" description="Disordered" evidence="10">
    <location>
        <begin position="820"/>
        <end position="872"/>
    </location>
</feature>
<evidence type="ECO:0000256" key="7">
    <source>
        <dbReference type="ARBA" id="ARBA00023065"/>
    </source>
</evidence>
<feature type="region of interest" description="Disordered" evidence="10">
    <location>
        <begin position="1545"/>
        <end position="1584"/>
    </location>
</feature>
<feature type="transmembrane region" description="Helical" evidence="11">
    <location>
        <begin position="699"/>
        <end position="719"/>
    </location>
</feature>
<keyword evidence="3" id="KW-0813">Transport</keyword>
<keyword evidence="5 11" id="KW-0812">Transmembrane</keyword>